<evidence type="ECO:0000313" key="1">
    <source>
        <dbReference type="EMBL" id="TNN87532.1"/>
    </source>
</evidence>
<accession>A0A4Z2JE65</accession>
<evidence type="ECO:0000313" key="2">
    <source>
        <dbReference type="Proteomes" id="UP000314294"/>
    </source>
</evidence>
<sequence>MEESTVMFYFKVENVRLPGEVEQGSWPLKAHEVVSQVKGRMCIFPVRLSLTEATIRQVPQRMTCRSAHLCSCDLPFLTLKTPFSRSREHDLQEANAQAGCFCPCSESMEVQGHREAALPPPN</sequence>
<dbReference type="EMBL" id="SRLO01000010">
    <property type="protein sequence ID" value="TNN87532.1"/>
    <property type="molecule type" value="Genomic_DNA"/>
</dbReference>
<comment type="caution">
    <text evidence="1">The sequence shown here is derived from an EMBL/GenBank/DDBJ whole genome shotgun (WGS) entry which is preliminary data.</text>
</comment>
<organism evidence="1 2">
    <name type="scientific">Liparis tanakae</name>
    <name type="common">Tanaka's snailfish</name>
    <dbReference type="NCBI Taxonomy" id="230148"/>
    <lineage>
        <taxon>Eukaryota</taxon>
        <taxon>Metazoa</taxon>
        <taxon>Chordata</taxon>
        <taxon>Craniata</taxon>
        <taxon>Vertebrata</taxon>
        <taxon>Euteleostomi</taxon>
        <taxon>Actinopterygii</taxon>
        <taxon>Neopterygii</taxon>
        <taxon>Teleostei</taxon>
        <taxon>Neoteleostei</taxon>
        <taxon>Acanthomorphata</taxon>
        <taxon>Eupercaria</taxon>
        <taxon>Perciformes</taxon>
        <taxon>Cottioidei</taxon>
        <taxon>Cottales</taxon>
        <taxon>Liparidae</taxon>
        <taxon>Liparis</taxon>
    </lineage>
</organism>
<gene>
    <name evidence="1" type="ORF">EYF80_002249</name>
</gene>
<dbReference type="Proteomes" id="UP000314294">
    <property type="component" value="Unassembled WGS sequence"/>
</dbReference>
<name>A0A4Z2JE65_9TELE</name>
<reference evidence="1 2" key="1">
    <citation type="submission" date="2019-03" db="EMBL/GenBank/DDBJ databases">
        <title>First draft genome of Liparis tanakae, snailfish: a comprehensive survey of snailfish specific genes.</title>
        <authorList>
            <person name="Kim W."/>
            <person name="Song I."/>
            <person name="Jeong J.-H."/>
            <person name="Kim D."/>
            <person name="Kim S."/>
            <person name="Ryu S."/>
            <person name="Song J.Y."/>
            <person name="Lee S.K."/>
        </authorList>
    </citation>
    <scope>NUCLEOTIDE SEQUENCE [LARGE SCALE GENOMIC DNA]</scope>
    <source>
        <tissue evidence="1">Muscle</tissue>
    </source>
</reference>
<keyword evidence="2" id="KW-1185">Reference proteome</keyword>
<proteinExistence type="predicted"/>
<dbReference type="AlphaFoldDB" id="A0A4Z2JE65"/>
<protein>
    <submittedName>
        <fullName evidence="1">Uncharacterized protein</fullName>
    </submittedName>
</protein>